<evidence type="ECO:0000256" key="2">
    <source>
        <dbReference type="ARBA" id="ARBA00022475"/>
    </source>
</evidence>
<keyword evidence="10" id="KW-0813">Transport</keyword>
<accession>A0ABV6RAF6</accession>
<dbReference type="HAMAP" id="MF_00454">
    <property type="entry name" value="FluC"/>
    <property type="match status" value="1"/>
</dbReference>
<feature type="transmembrane region" description="Helical" evidence="10">
    <location>
        <begin position="77"/>
        <end position="98"/>
    </location>
</feature>
<comment type="catalytic activity">
    <reaction evidence="8">
        <text>fluoride(in) = fluoride(out)</text>
        <dbReference type="Rhea" id="RHEA:76159"/>
        <dbReference type="ChEBI" id="CHEBI:17051"/>
    </reaction>
    <physiologicalReaction direction="left-to-right" evidence="8">
        <dbReference type="Rhea" id="RHEA:76160"/>
    </physiologicalReaction>
</comment>
<keyword evidence="10" id="KW-0406">Ion transport</keyword>
<keyword evidence="6 10" id="KW-0407">Ion channel</keyword>
<evidence type="ECO:0000256" key="9">
    <source>
        <dbReference type="ARBA" id="ARBA00049940"/>
    </source>
</evidence>
<dbReference type="InterPro" id="IPR003691">
    <property type="entry name" value="FluC"/>
</dbReference>
<evidence type="ECO:0000313" key="11">
    <source>
        <dbReference type="EMBL" id="MFC0673971.1"/>
    </source>
</evidence>
<comment type="caution">
    <text evidence="10">Lacks conserved residue(s) required for the propagation of feature annotation.</text>
</comment>
<organism evidence="11 12">
    <name type="scientific">Brachybacterium hainanense</name>
    <dbReference type="NCBI Taxonomy" id="1541174"/>
    <lineage>
        <taxon>Bacteria</taxon>
        <taxon>Bacillati</taxon>
        <taxon>Actinomycetota</taxon>
        <taxon>Actinomycetes</taxon>
        <taxon>Micrococcales</taxon>
        <taxon>Dermabacteraceae</taxon>
        <taxon>Brachybacterium</taxon>
    </lineage>
</organism>
<keyword evidence="2 10" id="KW-1003">Cell membrane</keyword>
<evidence type="ECO:0000256" key="5">
    <source>
        <dbReference type="ARBA" id="ARBA00023136"/>
    </source>
</evidence>
<dbReference type="PANTHER" id="PTHR28259">
    <property type="entry name" value="FLUORIDE EXPORT PROTEIN 1-RELATED"/>
    <property type="match status" value="1"/>
</dbReference>
<dbReference type="Proteomes" id="UP001589793">
    <property type="component" value="Unassembled WGS sequence"/>
</dbReference>
<comment type="caution">
    <text evidence="11">The sequence shown here is derived from an EMBL/GenBank/DDBJ whole genome shotgun (WGS) entry which is preliminary data.</text>
</comment>
<protein>
    <recommendedName>
        <fullName evidence="10">Fluoride-specific ion channel FluC</fullName>
    </recommendedName>
</protein>
<evidence type="ECO:0000256" key="1">
    <source>
        <dbReference type="ARBA" id="ARBA00004651"/>
    </source>
</evidence>
<keyword evidence="3 10" id="KW-0812">Transmembrane</keyword>
<proteinExistence type="inferred from homology"/>
<feature type="transmembrane region" description="Helical" evidence="10">
    <location>
        <begin position="110"/>
        <end position="134"/>
    </location>
</feature>
<comment type="subcellular location">
    <subcellularLocation>
        <location evidence="1 10">Cell membrane</location>
        <topology evidence="1 10">Multi-pass membrane protein</topology>
    </subcellularLocation>
</comment>
<evidence type="ECO:0000256" key="10">
    <source>
        <dbReference type="HAMAP-Rule" id="MF_00454"/>
    </source>
</evidence>
<gene>
    <name evidence="10" type="primary">fluC</name>
    <name evidence="10" type="synonym">crcB</name>
    <name evidence="11" type="ORF">ACFFF6_08375</name>
</gene>
<evidence type="ECO:0000256" key="8">
    <source>
        <dbReference type="ARBA" id="ARBA00035585"/>
    </source>
</evidence>
<feature type="transmembrane region" description="Helical" evidence="10">
    <location>
        <begin position="44"/>
        <end position="65"/>
    </location>
</feature>
<comment type="similarity">
    <text evidence="7 10">Belongs to the fluoride channel Fluc/FEX (TC 1.A.43) family.</text>
</comment>
<keyword evidence="4 10" id="KW-1133">Transmembrane helix</keyword>
<dbReference type="Pfam" id="PF02537">
    <property type="entry name" value="CRCB"/>
    <property type="match status" value="1"/>
</dbReference>
<sequence length="135" mass="14104">MNPALALLLVCIGGGAGALARWGIAEGWRSLRARDERPSILRDLVPWPTFLANILATFLLGVFVTQLGAASEGIARYAYLLLGTGLCASMSTLSTVAFEVVDLARGRMPVIGVGYLVLSIGSGMAALWLGLVLAS</sequence>
<keyword evidence="12" id="KW-1185">Reference proteome</keyword>
<dbReference type="RefSeq" id="WP_376979906.1">
    <property type="nucleotide sequence ID" value="NZ_JBHLSV010000008.1"/>
</dbReference>
<evidence type="ECO:0000313" key="12">
    <source>
        <dbReference type="Proteomes" id="UP001589793"/>
    </source>
</evidence>
<comment type="function">
    <text evidence="9 10">Fluoride-specific ion channel. Important for reducing fluoride concentration in the cell, thus reducing its toxicity.</text>
</comment>
<evidence type="ECO:0000256" key="6">
    <source>
        <dbReference type="ARBA" id="ARBA00023303"/>
    </source>
</evidence>
<reference evidence="11 12" key="1">
    <citation type="submission" date="2024-09" db="EMBL/GenBank/DDBJ databases">
        <authorList>
            <person name="Sun Q."/>
            <person name="Mori K."/>
        </authorList>
    </citation>
    <scope>NUCLEOTIDE SEQUENCE [LARGE SCALE GENOMIC DNA]</scope>
    <source>
        <strain evidence="11 12">CICC 10874</strain>
    </source>
</reference>
<keyword evidence="5 10" id="KW-0472">Membrane</keyword>
<evidence type="ECO:0000256" key="7">
    <source>
        <dbReference type="ARBA" id="ARBA00035120"/>
    </source>
</evidence>
<name>A0ABV6RAF6_9MICO</name>
<evidence type="ECO:0000256" key="4">
    <source>
        <dbReference type="ARBA" id="ARBA00022989"/>
    </source>
</evidence>
<dbReference type="EMBL" id="JBHLSV010000008">
    <property type="protein sequence ID" value="MFC0673971.1"/>
    <property type="molecule type" value="Genomic_DNA"/>
</dbReference>
<dbReference type="PANTHER" id="PTHR28259:SF1">
    <property type="entry name" value="FLUORIDE EXPORT PROTEIN 1-RELATED"/>
    <property type="match status" value="1"/>
</dbReference>
<evidence type="ECO:0000256" key="3">
    <source>
        <dbReference type="ARBA" id="ARBA00022692"/>
    </source>
</evidence>